<reference evidence="3" key="1">
    <citation type="journal article" date="2015" name="Nat. Genet.">
        <title>The genome and transcriptome of the zoonotic hookworm Ancylostoma ceylanicum identify infection-specific gene families.</title>
        <authorList>
            <person name="Schwarz E.M."/>
            <person name="Hu Y."/>
            <person name="Antoshechkin I."/>
            <person name="Miller M.M."/>
            <person name="Sternberg P.W."/>
            <person name="Aroian R.V."/>
        </authorList>
    </citation>
    <scope>NUCLEOTIDE SEQUENCE</scope>
    <source>
        <strain evidence="3">HY135</strain>
    </source>
</reference>
<proteinExistence type="predicted"/>
<dbReference type="Proteomes" id="UP000024635">
    <property type="component" value="Unassembled WGS sequence"/>
</dbReference>
<comment type="caution">
    <text evidence="2">The sequence shown here is derived from an EMBL/GenBank/DDBJ whole genome shotgun (WGS) entry which is preliminary data.</text>
</comment>
<dbReference type="AlphaFoldDB" id="A0A016UBG2"/>
<evidence type="ECO:0000313" key="3">
    <source>
        <dbReference type="Proteomes" id="UP000024635"/>
    </source>
</evidence>
<accession>A0A016UBG2</accession>
<feature type="region of interest" description="Disordered" evidence="1">
    <location>
        <begin position="62"/>
        <end position="93"/>
    </location>
</feature>
<keyword evidence="3" id="KW-1185">Reference proteome</keyword>
<name>A0A016UBG2_9BILA</name>
<dbReference type="EMBL" id="JARK01001384">
    <property type="protein sequence ID" value="EYC12286.1"/>
    <property type="molecule type" value="Genomic_DNA"/>
</dbReference>
<evidence type="ECO:0000313" key="2">
    <source>
        <dbReference type="EMBL" id="EYC12286.1"/>
    </source>
</evidence>
<dbReference type="OrthoDB" id="9547406at2759"/>
<protein>
    <submittedName>
        <fullName evidence="2">Uncharacterized protein</fullName>
    </submittedName>
</protein>
<feature type="compositionally biased region" description="Basic and acidic residues" evidence="1">
    <location>
        <begin position="82"/>
        <end position="93"/>
    </location>
</feature>
<gene>
    <name evidence="2" type="primary">Acey_s0048.g1710</name>
    <name evidence="2" type="ORF">Y032_0048g1710</name>
</gene>
<organism evidence="2 3">
    <name type="scientific">Ancylostoma ceylanicum</name>
    <dbReference type="NCBI Taxonomy" id="53326"/>
    <lineage>
        <taxon>Eukaryota</taxon>
        <taxon>Metazoa</taxon>
        <taxon>Ecdysozoa</taxon>
        <taxon>Nematoda</taxon>
        <taxon>Chromadorea</taxon>
        <taxon>Rhabditida</taxon>
        <taxon>Rhabditina</taxon>
        <taxon>Rhabditomorpha</taxon>
        <taxon>Strongyloidea</taxon>
        <taxon>Ancylostomatidae</taxon>
        <taxon>Ancylostomatinae</taxon>
        <taxon>Ancylostoma</taxon>
    </lineage>
</organism>
<sequence length="93" mass="10931">MKLSETYEKPGKYRVILKITSNKLNLQKDLFPKRGARSYEFNFLQSKLKDDVGNSLVNRVDAQDRRHYRTKLKPNRSPAPLHSEHKPHIDHCS</sequence>
<evidence type="ECO:0000256" key="1">
    <source>
        <dbReference type="SAM" id="MobiDB-lite"/>
    </source>
</evidence>